<protein>
    <submittedName>
        <fullName evidence="3">BlaR1 peptidase M56</fullName>
    </submittedName>
</protein>
<dbReference type="Pfam" id="PF05569">
    <property type="entry name" value="Peptidase_M56"/>
    <property type="match status" value="1"/>
</dbReference>
<evidence type="ECO:0000313" key="3">
    <source>
        <dbReference type="EMBL" id="QCY70006.1"/>
    </source>
</evidence>
<dbReference type="AlphaFoldDB" id="A0A5B7X3B6"/>
<keyword evidence="4" id="KW-1185">Reference proteome</keyword>
<sequence>MSAYILHVVLFQLLFLLVYELLLKNETFFTLNRWYLLATAVASLLLPFIEIEMLSIWLPAENISQLPLNWFTIEGAEAAATTEIAASSASTASGFNINWWFIIYAAGALMSLHFFLKKYNELSRMFRFRTIASEGDYHIIEIPNSTIACTFSRTIFLGDQLSEAEKQQILTHELVHVNQKHSLDLVFFELLKIIFWFNPLIYIYQNRITTLHEYIADAEVIKVTAKRSYYEQLLNSAFSTKDISFINQFFSQSLTRLSAFGKSISFGSTGAEVKKRIIMLQRSRSKTTARIKYLALLPITLLMLSFVAYSGTGKEVIAGAETDTIAAEEIAVAQQLDMPYAIVDQIPLYPGCDEVTGDAGRDCFDSRLKNYINSNFNTATVKPYLKEGSNRIVLVFTIGADGEVTGVKSRMVTPGIPVEDKAEIEKEANRVAQTIPKMKPGMQDGKAVGVSYSLPIEIFNTGEVE</sequence>
<feature type="transmembrane region" description="Helical" evidence="1">
    <location>
        <begin position="35"/>
        <end position="58"/>
    </location>
</feature>
<dbReference type="RefSeq" id="WP_139066570.1">
    <property type="nucleotide sequence ID" value="NZ_CP040812.1"/>
</dbReference>
<dbReference type="OrthoDB" id="1522859at2"/>
<reference evidence="3 4" key="1">
    <citation type="submission" date="2019-06" db="EMBL/GenBank/DDBJ databases">
        <title>Complete genome sequence of Antarcticibacterium flavum KCTC 52984T from an Antarctic marine sediment.</title>
        <authorList>
            <person name="Lee Y.M."/>
            <person name="Shin S.C."/>
        </authorList>
    </citation>
    <scope>NUCLEOTIDE SEQUENCE [LARGE SCALE GENOMIC DNA]</scope>
    <source>
        <strain evidence="3 4">KCTC 52984</strain>
    </source>
</reference>
<evidence type="ECO:0000259" key="2">
    <source>
        <dbReference type="Pfam" id="PF05569"/>
    </source>
</evidence>
<keyword evidence="1" id="KW-1133">Transmembrane helix</keyword>
<feature type="domain" description="Peptidase M56" evidence="2">
    <location>
        <begin position="154"/>
        <end position="242"/>
    </location>
</feature>
<dbReference type="PANTHER" id="PTHR34978">
    <property type="entry name" value="POSSIBLE SENSOR-TRANSDUCER PROTEIN BLAR"/>
    <property type="match status" value="1"/>
</dbReference>
<dbReference type="InterPro" id="IPR008756">
    <property type="entry name" value="Peptidase_M56"/>
</dbReference>
<dbReference type="InterPro" id="IPR052173">
    <property type="entry name" value="Beta-lactam_resp_regulator"/>
</dbReference>
<keyword evidence="1" id="KW-0812">Transmembrane</keyword>
<dbReference type="CDD" id="cd07341">
    <property type="entry name" value="M56_BlaR1_MecR1_like"/>
    <property type="match status" value="1"/>
</dbReference>
<organism evidence="3 4">
    <name type="scientific">Antarcticibacterium flavum</name>
    <dbReference type="NCBI Taxonomy" id="2058175"/>
    <lineage>
        <taxon>Bacteria</taxon>
        <taxon>Pseudomonadati</taxon>
        <taxon>Bacteroidota</taxon>
        <taxon>Flavobacteriia</taxon>
        <taxon>Flavobacteriales</taxon>
        <taxon>Flavobacteriaceae</taxon>
        <taxon>Antarcticibacterium</taxon>
    </lineage>
</organism>
<feature type="transmembrane region" description="Helical" evidence="1">
    <location>
        <begin position="97"/>
        <end position="116"/>
    </location>
</feature>
<feature type="transmembrane region" description="Helical" evidence="1">
    <location>
        <begin position="6"/>
        <end position="23"/>
    </location>
</feature>
<accession>A0A5B7X3B6</accession>
<dbReference type="Gene3D" id="3.30.1150.10">
    <property type="match status" value="1"/>
</dbReference>
<dbReference type="EMBL" id="CP040812">
    <property type="protein sequence ID" value="QCY70006.1"/>
    <property type="molecule type" value="Genomic_DNA"/>
</dbReference>
<gene>
    <name evidence="3" type="ORF">FHG64_11685</name>
</gene>
<keyword evidence="1" id="KW-0472">Membrane</keyword>
<dbReference type="KEGG" id="afla:FHG64_11685"/>
<dbReference type="PANTHER" id="PTHR34978:SF3">
    <property type="entry name" value="SLR0241 PROTEIN"/>
    <property type="match status" value="1"/>
</dbReference>
<feature type="transmembrane region" description="Helical" evidence="1">
    <location>
        <begin position="291"/>
        <end position="309"/>
    </location>
</feature>
<dbReference type="Proteomes" id="UP000309016">
    <property type="component" value="Chromosome"/>
</dbReference>
<evidence type="ECO:0000256" key="1">
    <source>
        <dbReference type="SAM" id="Phobius"/>
    </source>
</evidence>
<proteinExistence type="predicted"/>
<name>A0A5B7X3B6_9FLAO</name>
<evidence type="ECO:0000313" key="4">
    <source>
        <dbReference type="Proteomes" id="UP000309016"/>
    </source>
</evidence>